<evidence type="ECO:0000313" key="2">
    <source>
        <dbReference type="EMBL" id="WOG96566.1"/>
    </source>
</evidence>
<protein>
    <recommendedName>
        <fullName evidence="4">CCHC-type domain-containing protein</fullName>
    </recommendedName>
</protein>
<evidence type="ECO:0000256" key="1">
    <source>
        <dbReference type="SAM" id="MobiDB-lite"/>
    </source>
</evidence>
<proteinExistence type="predicted"/>
<dbReference type="GO" id="GO:0008270">
    <property type="term" value="F:zinc ion binding"/>
    <property type="evidence" value="ECO:0007669"/>
    <property type="project" value="InterPro"/>
</dbReference>
<keyword evidence="3" id="KW-1185">Reference proteome</keyword>
<reference evidence="2" key="2">
    <citation type="submission" date="2022-03" db="EMBL/GenBank/DDBJ databases">
        <title>Draft title - Genomic analysis of global carrot germplasm unveils the trajectory of domestication and the origin of high carotenoid orange carrot.</title>
        <authorList>
            <person name="Iorizzo M."/>
            <person name="Ellison S."/>
            <person name="Senalik D."/>
            <person name="Macko-Podgorni A."/>
            <person name="Grzebelus D."/>
            <person name="Bostan H."/>
            <person name="Rolling W."/>
            <person name="Curaba J."/>
            <person name="Simon P."/>
        </authorList>
    </citation>
    <scope>NUCLEOTIDE SEQUENCE</scope>
    <source>
        <tissue evidence="2">Leaf</tissue>
    </source>
</reference>
<dbReference type="AlphaFoldDB" id="A0AAF0WX46"/>
<evidence type="ECO:0008006" key="4">
    <source>
        <dbReference type="Google" id="ProtNLM"/>
    </source>
</evidence>
<gene>
    <name evidence="2" type="ORF">DCAR_0415902</name>
</gene>
<feature type="region of interest" description="Disordered" evidence="1">
    <location>
        <begin position="317"/>
        <end position="370"/>
    </location>
</feature>
<sequence>MEKENCSPIQTILNGSNYIIWSQAMRSFLKGKRLWRYVNGDFTIPTKEKDEADSKFKDRIEEWDVKNHQAITFFRNSSVSKINLQFGNYDTAKEIWDLLASRYTTSDLSHQYQIMSSLSKQKQEPGQPVADFLSQIQSLWDQLTLSEPKWLYTEDATLYHTYRDQQRLIQFLMALTQDFEPVRAALLHRVPLPSLESSVAELISEETRLGLGKLESVVDNVLAVPSVSTSDKPFCRFCRQSGHVTKDCITLRNHTCQHCHQKGHYSIQFCKKKPSFHSNKFTQSSAAVTSESPTTSTSELESLLKQVLLKANSPSTAFSVTSDPSIELTQPSPTTNVPLTEVQSEDSNIEPSTQPSPPEEPVRSTRVRKPSVRLSDYHVYSAIQSLHEPQTYREASTSSLVREIQHNNSTIGIFFKSI</sequence>
<dbReference type="Pfam" id="PF14223">
    <property type="entry name" value="Retrotran_gag_2"/>
    <property type="match status" value="1"/>
</dbReference>
<dbReference type="EMBL" id="CP093346">
    <property type="protein sequence ID" value="WOG96566.1"/>
    <property type="molecule type" value="Genomic_DNA"/>
</dbReference>
<name>A0AAF0WX46_DAUCS</name>
<dbReference type="PANTHER" id="PTHR34222">
    <property type="entry name" value="GAG_PRE-INTEGRS DOMAIN-CONTAINING PROTEIN"/>
    <property type="match status" value="1"/>
</dbReference>
<organism evidence="2 3">
    <name type="scientific">Daucus carota subsp. sativus</name>
    <name type="common">Carrot</name>
    <dbReference type="NCBI Taxonomy" id="79200"/>
    <lineage>
        <taxon>Eukaryota</taxon>
        <taxon>Viridiplantae</taxon>
        <taxon>Streptophyta</taxon>
        <taxon>Embryophyta</taxon>
        <taxon>Tracheophyta</taxon>
        <taxon>Spermatophyta</taxon>
        <taxon>Magnoliopsida</taxon>
        <taxon>eudicotyledons</taxon>
        <taxon>Gunneridae</taxon>
        <taxon>Pentapetalae</taxon>
        <taxon>asterids</taxon>
        <taxon>campanulids</taxon>
        <taxon>Apiales</taxon>
        <taxon>Apiaceae</taxon>
        <taxon>Apioideae</taxon>
        <taxon>Scandiceae</taxon>
        <taxon>Daucinae</taxon>
        <taxon>Daucus</taxon>
        <taxon>Daucus sect. Daucus</taxon>
    </lineage>
</organism>
<dbReference type="InterPro" id="IPR036875">
    <property type="entry name" value="Znf_CCHC_sf"/>
</dbReference>
<evidence type="ECO:0000313" key="3">
    <source>
        <dbReference type="Proteomes" id="UP000077755"/>
    </source>
</evidence>
<reference evidence="2" key="1">
    <citation type="journal article" date="2016" name="Nat. Genet.">
        <title>A high-quality carrot genome assembly provides new insights into carotenoid accumulation and asterid genome evolution.</title>
        <authorList>
            <person name="Iorizzo M."/>
            <person name="Ellison S."/>
            <person name="Senalik D."/>
            <person name="Zeng P."/>
            <person name="Satapoomin P."/>
            <person name="Huang J."/>
            <person name="Bowman M."/>
            <person name="Iovene M."/>
            <person name="Sanseverino W."/>
            <person name="Cavagnaro P."/>
            <person name="Yildiz M."/>
            <person name="Macko-Podgorni A."/>
            <person name="Moranska E."/>
            <person name="Grzebelus E."/>
            <person name="Grzebelus D."/>
            <person name="Ashrafi H."/>
            <person name="Zheng Z."/>
            <person name="Cheng S."/>
            <person name="Spooner D."/>
            <person name="Van Deynze A."/>
            <person name="Simon P."/>
        </authorList>
    </citation>
    <scope>NUCLEOTIDE SEQUENCE</scope>
    <source>
        <tissue evidence="2">Leaf</tissue>
    </source>
</reference>
<feature type="compositionally biased region" description="Polar residues" evidence="1">
    <location>
        <begin position="317"/>
        <end position="342"/>
    </location>
</feature>
<dbReference type="SUPFAM" id="SSF57756">
    <property type="entry name" value="Retrovirus zinc finger-like domains"/>
    <property type="match status" value="1"/>
</dbReference>
<dbReference type="PANTHER" id="PTHR34222:SF100">
    <property type="entry name" value="CCHC-TYPE DOMAIN-CONTAINING PROTEIN"/>
    <property type="match status" value="1"/>
</dbReference>
<dbReference type="Proteomes" id="UP000077755">
    <property type="component" value="Chromosome 4"/>
</dbReference>
<dbReference type="GO" id="GO:0003676">
    <property type="term" value="F:nucleic acid binding"/>
    <property type="evidence" value="ECO:0007669"/>
    <property type="project" value="InterPro"/>
</dbReference>
<accession>A0AAF0WX46</accession>